<sequence length="867" mass="93115">MVIPKRPDSAPVAGTAGAGRWIAAGLFVVSGFAALVYQVLWVRELGLLFGNTAQAAALAIAIFFAGLAAGGWFWGRQAPRVRSALATFGLLEIAVAATALGHFLLTDLYHALYPGLYAVVGDLPWADLTLRILVATLVLFPSAFLMGGTLPMMGQFMVRASGRLATTGTALYALNTFGSATGALAAGFVLPIALGFHGAYLLAIGLDLAVGAAALALARHVRPPRPLTENEEQASPPPPARTKATVLLPPRLVDGIALASGFATLGVEVLWTRLFAQVLQNSVYTYSIVLTSFLLALTLGSLAANALARIKVIEPRTLLVGLLLLAAGVIAASPWAFHIATDGLGYVGAGAAWLDYLAAVGRLALVIMVLPGILLGAVLPYLLRIIEATRPEPGEALGRLVAMNTAGAIMGSLVAGFVLLPLLGVSGALLALAAVYPALAAGLLIREPRPWAQRIGYAAPLATAAVALLLVRPGGLTAARLDTVAGERLLDLREGSHATVTVVQRGEHRVIRVNNYYTLGGTMSLESERNRTLIPMMTHPDPRRIFYLGLGTGITAGTALRFPVERVDICEILPEVVDLAERHFAPWNGALFEDPRVRVRAQDAHHCLRHAQVDYDLIISDLFTPWKAGTGNLYTREHYDIARQRLADGGLFVQWLPLYQLTAKELGSIARTMIETFPQVVVWRGDLFPNGSIIALIGSDEDVHLDPDVLVQHGRALAGNPTLPEELLKAISLRFYAGNASASGLFDDFPLNTRNRPVIEYGAPRSQREVHTGEVRWMVGAELGLFYETLAEQVPPADDPYLTRVDETGQGFVRAGRHYYHYRVLGRQGRTDLAQRHLDAFLALTPFAAAPRESNNQDPGSTWREDF</sequence>
<evidence type="ECO:0000256" key="1">
    <source>
        <dbReference type="ARBA" id="ARBA00007867"/>
    </source>
</evidence>
<reference evidence="8 9" key="1">
    <citation type="submission" date="2024-05" db="EMBL/GenBank/DDBJ databases">
        <title>Genome Sequence and Characterization of the New Strain Purple Sulfur Bacterium of Genus Thioalkalicoccus.</title>
        <authorList>
            <person name="Bryantseva I.A."/>
            <person name="Kyndt J.A."/>
            <person name="Imhoff J.F."/>
        </authorList>
    </citation>
    <scope>NUCLEOTIDE SEQUENCE [LARGE SCALE GENOMIC DNA]</scope>
    <source>
        <strain evidence="8 9">Um2</strain>
    </source>
</reference>
<evidence type="ECO:0000256" key="6">
    <source>
        <dbReference type="PROSITE-ProRule" id="PRU00354"/>
    </source>
</evidence>
<evidence type="ECO:0000256" key="5">
    <source>
        <dbReference type="HAMAP-Rule" id="MF_00198"/>
    </source>
</evidence>
<feature type="transmembrane region" description="Helical" evidence="5">
    <location>
        <begin position="252"/>
        <end position="271"/>
    </location>
</feature>
<feature type="transmembrane region" description="Helical" evidence="5">
    <location>
        <begin position="283"/>
        <end position="306"/>
    </location>
</feature>
<name>A0ABV4BD75_9GAMM</name>
<dbReference type="InterPro" id="IPR030374">
    <property type="entry name" value="PABS"/>
</dbReference>
<feature type="active site" description="Proton acceptor" evidence="5 6">
    <location>
        <position position="621"/>
    </location>
</feature>
<feature type="transmembrane region" description="Helical" evidence="5">
    <location>
        <begin position="85"/>
        <end position="105"/>
    </location>
</feature>
<gene>
    <name evidence="5" type="primary">speE</name>
    <name evidence="8" type="ORF">ABC977_05915</name>
</gene>
<dbReference type="EC" id="2.5.1.16" evidence="5"/>
<feature type="transmembrane region" description="Helical" evidence="5">
    <location>
        <begin position="53"/>
        <end position="73"/>
    </location>
</feature>
<evidence type="ECO:0000313" key="8">
    <source>
        <dbReference type="EMBL" id="MEY6431944.1"/>
    </source>
</evidence>
<feature type="transmembrane region" description="Helical" evidence="5">
    <location>
        <begin position="21"/>
        <end position="41"/>
    </location>
</feature>
<keyword evidence="4 5" id="KW-0620">Polyamine biosynthesis</keyword>
<organism evidence="8 9">
    <name type="scientific">Thioalkalicoccus limnaeus</name>
    <dbReference type="NCBI Taxonomy" id="120681"/>
    <lineage>
        <taxon>Bacteria</taxon>
        <taxon>Pseudomonadati</taxon>
        <taxon>Pseudomonadota</taxon>
        <taxon>Gammaproteobacteria</taxon>
        <taxon>Chromatiales</taxon>
        <taxon>Chromatiaceae</taxon>
        <taxon>Thioalkalicoccus</taxon>
    </lineage>
</organism>
<proteinExistence type="inferred from homology"/>
<dbReference type="InterPro" id="IPR001045">
    <property type="entry name" value="Spermi_synthase"/>
</dbReference>
<keyword evidence="5" id="KW-0812">Transmembrane</keyword>
<dbReference type="Gene3D" id="3.40.50.150">
    <property type="entry name" value="Vaccinia Virus protein VP39"/>
    <property type="match status" value="1"/>
</dbReference>
<dbReference type="SUPFAM" id="SSF53335">
    <property type="entry name" value="S-adenosyl-L-methionine-dependent methyltransferases"/>
    <property type="match status" value="1"/>
</dbReference>
<accession>A0ABV4BD75</accession>
<keyword evidence="5" id="KW-1133">Transmembrane helix</keyword>
<feature type="transmembrane region" description="Helical" evidence="5">
    <location>
        <begin position="318"/>
        <end position="337"/>
    </location>
</feature>
<comment type="function">
    <text evidence="5">Catalyzes the irreversible transfer of a propylamine group from the amino donor S-adenosylmethioninamine (decarboxy-AdoMet) to putrescine (1,4-diaminobutane) to yield spermidine.</text>
</comment>
<feature type="binding site" evidence="5">
    <location>
        <position position="571"/>
    </location>
    <ligand>
        <name>S-methyl-5'-thioadenosine</name>
        <dbReference type="ChEBI" id="CHEBI:17509"/>
    </ligand>
</feature>
<dbReference type="PANTHER" id="PTHR43317:SF1">
    <property type="entry name" value="THERMOSPERMINE SYNTHASE ACAULIS5"/>
    <property type="match status" value="1"/>
</dbReference>
<feature type="transmembrane region" description="Helical" evidence="5">
    <location>
        <begin position="199"/>
        <end position="218"/>
    </location>
</feature>
<feature type="domain" description="PABS" evidence="7">
    <location>
        <begin position="532"/>
        <end position="701"/>
    </location>
</feature>
<dbReference type="RefSeq" id="WP_369666325.1">
    <property type="nucleotide sequence ID" value="NZ_JBDKXB010000005.1"/>
</dbReference>
<keyword evidence="2 5" id="KW-0808">Transferase</keyword>
<evidence type="ECO:0000256" key="4">
    <source>
        <dbReference type="ARBA" id="ARBA00023115"/>
    </source>
</evidence>
<dbReference type="Proteomes" id="UP001564408">
    <property type="component" value="Unassembled WGS sequence"/>
</dbReference>
<keyword evidence="5" id="KW-1003">Cell membrane</keyword>
<comment type="pathway">
    <text evidence="5">Amine and polyamine biosynthesis; spermidine biosynthesis; spermidine from putrescine: step 1/1.</text>
</comment>
<comment type="subcellular location">
    <subcellularLocation>
        <location evidence="5">Cell membrane</location>
        <topology evidence="5">Multi-pass membrane protein</topology>
    </subcellularLocation>
</comment>
<feature type="binding site" evidence="5">
    <location>
        <begin position="603"/>
        <end position="604"/>
    </location>
    <ligand>
        <name>S-methyl-5'-thioadenosine</name>
        <dbReference type="ChEBI" id="CHEBI:17509"/>
    </ligand>
</feature>
<keyword evidence="3 5" id="KW-0745">Spermidine biosynthesis</keyword>
<dbReference type="Pfam" id="PF01564">
    <property type="entry name" value="Spermine_synth"/>
    <property type="match status" value="1"/>
</dbReference>
<feature type="transmembrane region" description="Helical" evidence="5">
    <location>
        <begin position="357"/>
        <end position="379"/>
    </location>
</feature>
<keyword evidence="9" id="KW-1185">Reference proteome</keyword>
<comment type="catalytic activity">
    <reaction evidence="5">
        <text>S-adenosyl 3-(methylsulfanyl)propylamine + putrescine = S-methyl-5'-thioadenosine + spermidine + H(+)</text>
        <dbReference type="Rhea" id="RHEA:12721"/>
        <dbReference type="ChEBI" id="CHEBI:15378"/>
        <dbReference type="ChEBI" id="CHEBI:17509"/>
        <dbReference type="ChEBI" id="CHEBI:57443"/>
        <dbReference type="ChEBI" id="CHEBI:57834"/>
        <dbReference type="ChEBI" id="CHEBI:326268"/>
        <dbReference type="EC" id="2.5.1.16"/>
    </reaction>
</comment>
<dbReference type="HAMAP" id="MF_00198">
    <property type="entry name" value="Spermidine_synth"/>
    <property type="match status" value="1"/>
</dbReference>
<evidence type="ECO:0000259" key="7">
    <source>
        <dbReference type="PROSITE" id="PS51006"/>
    </source>
</evidence>
<dbReference type="InterPro" id="IPR029063">
    <property type="entry name" value="SAM-dependent_MTases_sf"/>
</dbReference>
<comment type="caution">
    <text evidence="8">The sequence shown here is derived from an EMBL/GenBank/DDBJ whole genome shotgun (WGS) entry which is preliminary data.</text>
</comment>
<dbReference type="PANTHER" id="PTHR43317">
    <property type="entry name" value="THERMOSPERMINE SYNTHASE ACAULIS5"/>
    <property type="match status" value="1"/>
</dbReference>
<protein>
    <recommendedName>
        <fullName evidence="5">Polyamine aminopropyltransferase</fullName>
    </recommendedName>
    <alternativeName>
        <fullName evidence="5">Putrescine aminopropyltransferase</fullName>
        <shortName evidence="5">PAPT</shortName>
    </alternativeName>
    <alternativeName>
        <fullName evidence="5">Spermidine synthase</fullName>
        <shortName evidence="5">SPDS</shortName>
        <shortName evidence="5">SPDSY</shortName>
        <ecNumber evidence="5">2.5.1.16</ecNumber>
    </alternativeName>
</protein>
<feature type="transmembrane region" description="Helical" evidence="5">
    <location>
        <begin position="171"/>
        <end position="193"/>
    </location>
</feature>
<evidence type="ECO:0000256" key="2">
    <source>
        <dbReference type="ARBA" id="ARBA00022679"/>
    </source>
</evidence>
<comment type="subunit">
    <text evidence="5">Homodimer or homotetramer.</text>
</comment>
<comment type="caution">
    <text evidence="5">Lacks conserved residue(s) required for the propagation of feature annotation.</text>
</comment>
<keyword evidence="5" id="KW-0472">Membrane</keyword>
<dbReference type="EMBL" id="JBDKXB010000005">
    <property type="protein sequence ID" value="MEY6431944.1"/>
    <property type="molecule type" value="Genomic_DNA"/>
</dbReference>
<feature type="transmembrane region" description="Helical" evidence="5">
    <location>
        <begin position="125"/>
        <end position="150"/>
    </location>
</feature>
<dbReference type="CDD" id="cd02440">
    <property type="entry name" value="AdoMet_MTases"/>
    <property type="match status" value="1"/>
</dbReference>
<dbReference type="PROSITE" id="PS51006">
    <property type="entry name" value="PABS_2"/>
    <property type="match status" value="1"/>
</dbReference>
<feature type="transmembrane region" description="Helical" evidence="5">
    <location>
        <begin position="426"/>
        <end position="445"/>
    </location>
</feature>
<evidence type="ECO:0000313" key="9">
    <source>
        <dbReference type="Proteomes" id="UP001564408"/>
    </source>
</evidence>
<comment type="similarity">
    <text evidence="1 5">Belongs to the spermidine/spermine synthase family.</text>
</comment>
<dbReference type="NCBIfam" id="NF037959">
    <property type="entry name" value="MFS_SpdSyn"/>
    <property type="match status" value="1"/>
</dbReference>
<evidence type="ECO:0000256" key="3">
    <source>
        <dbReference type="ARBA" id="ARBA00023066"/>
    </source>
</evidence>
<feature type="transmembrane region" description="Helical" evidence="5">
    <location>
        <begin position="400"/>
        <end position="420"/>
    </location>
</feature>